<dbReference type="OrthoDB" id="3237162at2"/>
<dbReference type="InterPro" id="IPR007445">
    <property type="entry name" value="PilO"/>
</dbReference>
<protein>
    <submittedName>
        <fullName evidence="2">Pilus assembly protein, PilO</fullName>
    </submittedName>
</protein>
<sequence>MNKYKIQYIVMALLAVILIVITYSAIVTPKLSAKASAEQQAHAIQDKNAKLDERIHYLMKVEPQIGTQKDRLAQAQRQIPSSYDQQGFISNLNDAATQSGVMIQTVGFTDASLASLPTIATSKLTIGVPVQVPVSISATGTYDQLRDFVSKVQSMMRIAVPNSVSYDLGDTGGADPSCSVTLQLNIWSMLTNSTTVSGSAATDANANVSGSSTTD</sequence>
<dbReference type="PANTHER" id="PTHR39555:SF1">
    <property type="entry name" value="TYPE IV PILUS INNER MEMBRANE COMPONENT PILO"/>
    <property type="match status" value="1"/>
</dbReference>
<accession>A0A261F1P9</accession>
<keyword evidence="3" id="KW-1185">Reference proteome</keyword>
<dbReference type="PANTHER" id="PTHR39555">
    <property type="entry name" value="FIMBRIAL ASSEMBLY PROTEIN PILO-LIKE PROTEIN-RELATED"/>
    <property type="match status" value="1"/>
</dbReference>
<comment type="caution">
    <text evidence="2">The sequence shown here is derived from an EMBL/GenBank/DDBJ whole genome shotgun (WGS) entry which is preliminary data.</text>
</comment>
<organism evidence="2 3">
    <name type="scientific">Pseudoscardovia suis</name>
    <dbReference type="NCBI Taxonomy" id="987063"/>
    <lineage>
        <taxon>Bacteria</taxon>
        <taxon>Bacillati</taxon>
        <taxon>Actinomycetota</taxon>
        <taxon>Actinomycetes</taxon>
        <taxon>Bifidobacteriales</taxon>
        <taxon>Bifidobacteriaceae</taxon>
        <taxon>Pseudoscardovia</taxon>
    </lineage>
</organism>
<dbReference type="GO" id="GO:0043683">
    <property type="term" value="P:type IV pilus assembly"/>
    <property type="evidence" value="ECO:0007669"/>
    <property type="project" value="InterPro"/>
</dbReference>
<proteinExistence type="predicted"/>
<name>A0A261F1P9_9BIFI</name>
<dbReference type="GO" id="GO:0043107">
    <property type="term" value="P:type IV pilus-dependent motility"/>
    <property type="evidence" value="ECO:0007669"/>
    <property type="project" value="InterPro"/>
</dbReference>
<keyword evidence="1" id="KW-0472">Membrane</keyword>
<evidence type="ECO:0000313" key="2">
    <source>
        <dbReference type="EMBL" id="OZG52856.1"/>
    </source>
</evidence>
<evidence type="ECO:0000256" key="1">
    <source>
        <dbReference type="SAM" id="Phobius"/>
    </source>
</evidence>
<reference evidence="2 3" key="1">
    <citation type="journal article" date="2017" name="BMC Genomics">
        <title>Comparative genomic and phylogenomic analyses of the Bifidobacteriaceae family.</title>
        <authorList>
            <person name="Lugli G.A."/>
            <person name="Milani C."/>
            <person name="Turroni F."/>
            <person name="Duranti S."/>
            <person name="Mancabelli L."/>
            <person name="Mangifesta M."/>
            <person name="Ferrario C."/>
            <person name="Modesto M."/>
            <person name="Mattarelli P."/>
            <person name="Jiri K."/>
            <person name="van Sinderen D."/>
            <person name="Ventura M."/>
        </authorList>
    </citation>
    <scope>NUCLEOTIDE SEQUENCE [LARGE SCALE GENOMIC DNA]</scope>
    <source>
        <strain evidence="2 3">DSM 24744</strain>
    </source>
</reference>
<evidence type="ECO:0000313" key="3">
    <source>
        <dbReference type="Proteomes" id="UP000216454"/>
    </source>
</evidence>
<dbReference type="EMBL" id="MWWQ01000005">
    <property type="protein sequence ID" value="OZG52856.1"/>
    <property type="molecule type" value="Genomic_DNA"/>
</dbReference>
<dbReference type="Gene3D" id="3.30.70.60">
    <property type="match status" value="1"/>
</dbReference>
<feature type="transmembrane region" description="Helical" evidence="1">
    <location>
        <begin position="6"/>
        <end position="26"/>
    </location>
</feature>
<dbReference type="AlphaFoldDB" id="A0A261F1P9"/>
<dbReference type="Pfam" id="PF04350">
    <property type="entry name" value="PilO"/>
    <property type="match status" value="1"/>
</dbReference>
<gene>
    <name evidence="2" type="ORF">PSSU_0474</name>
</gene>
<dbReference type="RefSeq" id="WP_094690785.1">
    <property type="nucleotide sequence ID" value="NZ_MWWQ01000005.1"/>
</dbReference>
<dbReference type="InterPro" id="IPR014717">
    <property type="entry name" value="Transl_elong_EF1B/ribsomal_bS6"/>
</dbReference>
<keyword evidence="1" id="KW-1133">Transmembrane helix</keyword>
<dbReference type="Proteomes" id="UP000216454">
    <property type="component" value="Unassembled WGS sequence"/>
</dbReference>
<keyword evidence="1" id="KW-0812">Transmembrane</keyword>